<dbReference type="OrthoDB" id="6038945at2759"/>
<dbReference type="AlphaFoldDB" id="A0A401NRG6"/>
<feature type="chain" id="PRO_5019335902" evidence="6">
    <location>
        <begin position="23"/>
        <end position="160"/>
    </location>
</feature>
<dbReference type="SUPFAM" id="SSF57501">
    <property type="entry name" value="Cystine-knot cytokines"/>
    <property type="match status" value="1"/>
</dbReference>
<evidence type="ECO:0000256" key="4">
    <source>
        <dbReference type="ARBA" id="ARBA00022525"/>
    </source>
</evidence>
<dbReference type="PRINTS" id="PR01932">
    <property type="entry name" value="INTRLEUKIN17"/>
</dbReference>
<keyword evidence="3" id="KW-0202">Cytokine</keyword>
<reference evidence="7 8" key="1">
    <citation type="journal article" date="2018" name="Nat. Ecol. Evol.">
        <title>Shark genomes provide insights into elasmobranch evolution and the origin of vertebrates.</title>
        <authorList>
            <person name="Hara Y"/>
            <person name="Yamaguchi K"/>
            <person name="Onimaru K"/>
            <person name="Kadota M"/>
            <person name="Koyanagi M"/>
            <person name="Keeley SD"/>
            <person name="Tatsumi K"/>
            <person name="Tanaka K"/>
            <person name="Motone F"/>
            <person name="Kageyama Y"/>
            <person name="Nozu R"/>
            <person name="Adachi N"/>
            <person name="Nishimura O"/>
            <person name="Nakagawa R"/>
            <person name="Tanegashima C"/>
            <person name="Kiyatake I"/>
            <person name="Matsumoto R"/>
            <person name="Murakumo K"/>
            <person name="Nishida K"/>
            <person name="Terakita A"/>
            <person name="Kuratani S"/>
            <person name="Sato K"/>
            <person name="Hyodo S Kuraku.S."/>
        </authorList>
    </citation>
    <scope>NUCLEOTIDE SEQUENCE [LARGE SCALE GENOMIC DNA]</scope>
</reference>
<evidence type="ECO:0000256" key="3">
    <source>
        <dbReference type="ARBA" id="ARBA00022514"/>
    </source>
</evidence>
<dbReference type="GO" id="GO:0006954">
    <property type="term" value="P:inflammatory response"/>
    <property type="evidence" value="ECO:0007669"/>
    <property type="project" value="InterPro"/>
</dbReference>
<evidence type="ECO:0000313" key="7">
    <source>
        <dbReference type="EMBL" id="GCB63465.1"/>
    </source>
</evidence>
<dbReference type="Proteomes" id="UP000288216">
    <property type="component" value="Unassembled WGS sequence"/>
</dbReference>
<comment type="subcellular location">
    <subcellularLocation>
        <location evidence="1">Secreted</location>
    </subcellularLocation>
</comment>
<dbReference type="STRING" id="75743.A0A401NRG6"/>
<protein>
    <submittedName>
        <fullName evidence="7">Uncharacterized protein</fullName>
    </submittedName>
</protein>
<evidence type="ECO:0000256" key="6">
    <source>
        <dbReference type="SAM" id="SignalP"/>
    </source>
</evidence>
<evidence type="ECO:0000313" key="8">
    <source>
        <dbReference type="Proteomes" id="UP000288216"/>
    </source>
</evidence>
<gene>
    <name evidence="7" type="ORF">scyTo_0011621</name>
</gene>
<comment type="caution">
    <text evidence="7">The sequence shown here is derived from an EMBL/GenBank/DDBJ whole genome shotgun (WGS) entry which is preliminary data.</text>
</comment>
<dbReference type="InterPro" id="IPR020440">
    <property type="entry name" value="IL-17_chr"/>
</dbReference>
<dbReference type="InterPro" id="IPR029034">
    <property type="entry name" value="Cystine-knot_cytokine"/>
</dbReference>
<sequence>MYLKVEWVACLLLLLKVDPSNGAKKRCAEPSDKALSKELNYWVPVSALTSATHLKPGRAFNASRMHTSQIGERSTSPWSYRINEDEARYPRKLMEAYCLHKGCIGPDGLIDDTVMSVPYRMNILVLRRTTRCKHKTNVYKLAEEEISVFCVCVMSKVARA</sequence>
<evidence type="ECO:0000256" key="1">
    <source>
        <dbReference type="ARBA" id="ARBA00004613"/>
    </source>
</evidence>
<dbReference type="OMA" id="ERSTSPW"/>
<evidence type="ECO:0000256" key="5">
    <source>
        <dbReference type="ARBA" id="ARBA00022729"/>
    </source>
</evidence>
<organism evidence="7 8">
    <name type="scientific">Scyliorhinus torazame</name>
    <name type="common">Cloudy catshark</name>
    <name type="synonym">Catulus torazame</name>
    <dbReference type="NCBI Taxonomy" id="75743"/>
    <lineage>
        <taxon>Eukaryota</taxon>
        <taxon>Metazoa</taxon>
        <taxon>Chordata</taxon>
        <taxon>Craniata</taxon>
        <taxon>Vertebrata</taxon>
        <taxon>Chondrichthyes</taxon>
        <taxon>Elasmobranchii</taxon>
        <taxon>Galeomorphii</taxon>
        <taxon>Galeoidea</taxon>
        <taxon>Carcharhiniformes</taxon>
        <taxon>Scyliorhinidae</taxon>
        <taxon>Scyliorhinus</taxon>
    </lineage>
</organism>
<dbReference type="GO" id="GO:0005125">
    <property type="term" value="F:cytokine activity"/>
    <property type="evidence" value="ECO:0007669"/>
    <property type="project" value="UniProtKB-KW"/>
</dbReference>
<keyword evidence="4" id="KW-0964">Secreted</keyword>
<accession>A0A401NRG6</accession>
<keyword evidence="5 6" id="KW-0732">Signal</keyword>
<proteinExistence type="inferred from homology"/>
<feature type="signal peptide" evidence="6">
    <location>
        <begin position="1"/>
        <end position="22"/>
    </location>
</feature>
<evidence type="ECO:0000256" key="2">
    <source>
        <dbReference type="ARBA" id="ARBA00007236"/>
    </source>
</evidence>
<dbReference type="Gene3D" id="2.10.90.10">
    <property type="entry name" value="Cystine-knot cytokines"/>
    <property type="match status" value="1"/>
</dbReference>
<dbReference type="EMBL" id="BFAA01005348">
    <property type="protein sequence ID" value="GCB63465.1"/>
    <property type="molecule type" value="Genomic_DNA"/>
</dbReference>
<dbReference type="GO" id="GO:0005615">
    <property type="term" value="C:extracellular space"/>
    <property type="evidence" value="ECO:0007669"/>
    <property type="project" value="UniProtKB-KW"/>
</dbReference>
<dbReference type="Pfam" id="PF06083">
    <property type="entry name" value="IL17"/>
    <property type="match status" value="1"/>
</dbReference>
<keyword evidence="8" id="KW-1185">Reference proteome</keyword>
<dbReference type="InterPro" id="IPR010345">
    <property type="entry name" value="IL-17_fam"/>
</dbReference>
<comment type="similarity">
    <text evidence="2">Belongs to the IL-17 family.</text>
</comment>
<name>A0A401NRG6_SCYTO</name>